<evidence type="ECO:0000313" key="1">
    <source>
        <dbReference type="EMBL" id="KAL0133189.1"/>
    </source>
</evidence>
<protein>
    <submittedName>
        <fullName evidence="1">Uncharacterized protein</fullName>
    </submittedName>
</protein>
<evidence type="ECO:0000313" key="2">
    <source>
        <dbReference type="Proteomes" id="UP001430953"/>
    </source>
</evidence>
<keyword evidence="2" id="KW-1185">Reference proteome</keyword>
<dbReference type="AlphaFoldDB" id="A0AAW2H0W4"/>
<comment type="caution">
    <text evidence="1">The sequence shown here is derived from an EMBL/GenBank/DDBJ whole genome shotgun (WGS) entry which is preliminary data.</text>
</comment>
<dbReference type="Proteomes" id="UP001430953">
    <property type="component" value="Unassembled WGS sequence"/>
</dbReference>
<reference evidence="1 2" key="1">
    <citation type="submission" date="2023-03" db="EMBL/GenBank/DDBJ databases">
        <title>High recombination rates correlate with genetic variation in Cardiocondyla obscurior ants.</title>
        <authorList>
            <person name="Errbii M."/>
        </authorList>
    </citation>
    <scope>NUCLEOTIDE SEQUENCE [LARGE SCALE GENOMIC DNA]</scope>
    <source>
        <strain evidence="1">Alpha-2009</strain>
        <tissue evidence="1">Whole body</tissue>
    </source>
</reference>
<dbReference type="EMBL" id="JADYXP020000001">
    <property type="protein sequence ID" value="KAL0133189.1"/>
    <property type="molecule type" value="Genomic_DNA"/>
</dbReference>
<accession>A0AAW2H0W4</accession>
<sequence length="102" mass="12031">MPSGETRVTPKFTRDVKTPDPIFHLKYASRLSVIELNTSNSIHRIYICFTIFFRVSIEDSYIEQRHFKVHREALGDRASEEIRSRVIRVTRSNVFEACSNRR</sequence>
<name>A0AAW2H0W4_9HYME</name>
<proteinExistence type="predicted"/>
<gene>
    <name evidence="1" type="ORF">PUN28_000743</name>
</gene>
<organism evidence="1 2">
    <name type="scientific">Cardiocondyla obscurior</name>
    <dbReference type="NCBI Taxonomy" id="286306"/>
    <lineage>
        <taxon>Eukaryota</taxon>
        <taxon>Metazoa</taxon>
        <taxon>Ecdysozoa</taxon>
        <taxon>Arthropoda</taxon>
        <taxon>Hexapoda</taxon>
        <taxon>Insecta</taxon>
        <taxon>Pterygota</taxon>
        <taxon>Neoptera</taxon>
        <taxon>Endopterygota</taxon>
        <taxon>Hymenoptera</taxon>
        <taxon>Apocrita</taxon>
        <taxon>Aculeata</taxon>
        <taxon>Formicoidea</taxon>
        <taxon>Formicidae</taxon>
        <taxon>Myrmicinae</taxon>
        <taxon>Cardiocondyla</taxon>
    </lineage>
</organism>